<dbReference type="PANTHER" id="PTHR43592">
    <property type="entry name" value="CAAX AMINO TERMINAL PROTEASE"/>
    <property type="match status" value="1"/>
</dbReference>
<dbReference type="InterPro" id="IPR003675">
    <property type="entry name" value="Rce1/LyrA-like_dom"/>
</dbReference>
<keyword evidence="1" id="KW-0812">Transmembrane</keyword>
<feature type="domain" description="CAAX prenyl protease 2/Lysostaphin resistance protein A-like" evidence="2">
    <location>
        <begin position="193"/>
        <end position="276"/>
    </location>
</feature>
<proteinExistence type="predicted"/>
<keyword evidence="4" id="KW-1185">Reference proteome</keyword>
<protein>
    <submittedName>
        <fullName evidence="3">CPBP family intramembrane metalloprotease</fullName>
        <ecNumber evidence="3">3.4.-.-</ecNumber>
    </submittedName>
</protein>
<dbReference type="EMBL" id="CP123443">
    <property type="protein sequence ID" value="WGK70048.1"/>
    <property type="molecule type" value="Genomic_DNA"/>
</dbReference>
<accession>A0ABY8MLK0</accession>
<feature type="transmembrane region" description="Helical" evidence="1">
    <location>
        <begin position="141"/>
        <end position="165"/>
    </location>
</feature>
<keyword evidence="3" id="KW-0645">Protease</keyword>
<feature type="transmembrane region" description="Helical" evidence="1">
    <location>
        <begin position="242"/>
        <end position="258"/>
    </location>
</feature>
<evidence type="ECO:0000313" key="4">
    <source>
        <dbReference type="Proteomes" id="UP001228690"/>
    </source>
</evidence>
<evidence type="ECO:0000313" key="3">
    <source>
        <dbReference type="EMBL" id="WGK70048.1"/>
    </source>
</evidence>
<evidence type="ECO:0000256" key="1">
    <source>
        <dbReference type="SAM" id="Phobius"/>
    </source>
</evidence>
<reference evidence="3 4" key="1">
    <citation type="submission" date="2023-04" db="EMBL/GenBank/DDBJ databases">
        <title>Spirochaete genome identified in red abalone sample constitutes a novel genus.</title>
        <authorList>
            <person name="Sharma S.P."/>
            <person name="Purcell C.M."/>
            <person name="Hyde J.R."/>
            <person name="Severin A.J."/>
        </authorList>
    </citation>
    <scope>NUCLEOTIDE SEQUENCE [LARGE SCALE GENOMIC DNA]</scope>
    <source>
        <strain evidence="3 4">SP-2023</strain>
    </source>
</reference>
<keyword evidence="1" id="KW-0472">Membrane</keyword>
<feature type="transmembrane region" description="Helical" evidence="1">
    <location>
        <begin position="36"/>
        <end position="58"/>
    </location>
</feature>
<dbReference type="EC" id="3.4.-.-" evidence="3"/>
<evidence type="ECO:0000259" key="2">
    <source>
        <dbReference type="Pfam" id="PF02517"/>
    </source>
</evidence>
<keyword evidence="1" id="KW-1133">Transmembrane helix</keyword>
<dbReference type="PANTHER" id="PTHR43592:SF15">
    <property type="entry name" value="CAAX AMINO TERMINAL PROTEASE FAMILY PROTEIN"/>
    <property type="match status" value="1"/>
</dbReference>
<dbReference type="GO" id="GO:0008237">
    <property type="term" value="F:metallopeptidase activity"/>
    <property type="evidence" value="ECO:0007669"/>
    <property type="project" value="UniProtKB-KW"/>
</dbReference>
<keyword evidence="3" id="KW-0482">Metalloprotease</keyword>
<sequence>MLSDNSKSGTNSPPHLGTVRTARYQKVRKRVKTRSLVLYLLQSTLCFLFLGSMLSSGLFQLFHFGVKRPTDGLGLPNFWEVLLIAPIGFALSLLIDRHKAPLKACLPFRSISHKTLLLPNRVFYHQPGTQPGTFRGRRRSALYWTGLSLGLGFPIILASNMLVVLLRYLFPELPTFQMDGVDLIFARYSTTQVFFLVVVSPVIFEELVYRGRGFALLARHWGGTSAALLSSLTFAFAHAGPVEILSLLPLAFYLGWLRRRSGSLGFTMLVHLQNNGLAFLWQLLATA</sequence>
<gene>
    <name evidence="3" type="ORF">P0082_04090</name>
</gene>
<organism evidence="3 4">
    <name type="scientific">Candidatus Haliotispira prima</name>
    <dbReference type="NCBI Taxonomy" id="3034016"/>
    <lineage>
        <taxon>Bacteria</taxon>
        <taxon>Pseudomonadati</taxon>
        <taxon>Spirochaetota</taxon>
        <taxon>Spirochaetia</taxon>
        <taxon>Spirochaetales</taxon>
        <taxon>Spirochaetaceae</taxon>
        <taxon>Candidatus Haliotispira</taxon>
    </lineage>
</organism>
<dbReference type="RefSeq" id="WP_326928254.1">
    <property type="nucleotide sequence ID" value="NZ_CP123443.1"/>
</dbReference>
<dbReference type="Proteomes" id="UP001228690">
    <property type="component" value="Chromosome"/>
</dbReference>
<keyword evidence="3" id="KW-0378">Hydrolase</keyword>
<feature type="transmembrane region" description="Helical" evidence="1">
    <location>
        <begin position="78"/>
        <end position="95"/>
    </location>
</feature>
<dbReference type="Pfam" id="PF02517">
    <property type="entry name" value="Rce1-like"/>
    <property type="match status" value="1"/>
</dbReference>
<name>A0ABY8MLK0_9SPIO</name>